<comment type="caution">
    <text evidence="1">The sequence shown here is derived from an EMBL/GenBank/DDBJ whole genome shotgun (WGS) entry which is preliminary data.</text>
</comment>
<name>A0ABS8SKD4_DATST</name>
<feature type="non-terminal residue" evidence="1">
    <location>
        <position position="59"/>
    </location>
</feature>
<accession>A0ABS8SKD4</accession>
<dbReference type="Proteomes" id="UP000823775">
    <property type="component" value="Unassembled WGS sequence"/>
</dbReference>
<dbReference type="EMBL" id="JACEIK010000575">
    <property type="protein sequence ID" value="MCD7459306.1"/>
    <property type="molecule type" value="Genomic_DNA"/>
</dbReference>
<sequence length="59" mass="6444">MTPRIHSWDLVTVSDRVAASSLTIGIEGTSRHDGGKENGSCWATCWLDLGAQGWMVRVK</sequence>
<evidence type="ECO:0000313" key="1">
    <source>
        <dbReference type="EMBL" id="MCD7459306.1"/>
    </source>
</evidence>
<gene>
    <name evidence="1" type="ORF">HAX54_040585</name>
</gene>
<proteinExistence type="predicted"/>
<reference evidence="1 2" key="1">
    <citation type="journal article" date="2021" name="BMC Genomics">
        <title>Datura genome reveals duplications of psychoactive alkaloid biosynthetic genes and high mutation rate following tissue culture.</title>
        <authorList>
            <person name="Rajewski A."/>
            <person name="Carter-House D."/>
            <person name="Stajich J."/>
            <person name="Litt A."/>
        </authorList>
    </citation>
    <scope>NUCLEOTIDE SEQUENCE [LARGE SCALE GENOMIC DNA]</scope>
    <source>
        <strain evidence="1">AR-01</strain>
    </source>
</reference>
<keyword evidence="2" id="KW-1185">Reference proteome</keyword>
<protein>
    <submittedName>
        <fullName evidence="1">Uncharacterized protein</fullName>
    </submittedName>
</protein>
<organism evidence="1 2">
    <name type="scientific">Datura stramonium</name>
    <name type="common">Jimsonweed</name>
    <name type="synonym">Common thornapple</name>
    <dbReference type="NCBI Taxonomy" id="4076"/>
    <lineage>
        <taxon>Eukaryota</taxon>
        <taxon>Viridiplantae</taxon>
        <taxon>Streptophyta</taxon>
        <taxon>Embryophyta</taxon>
        <taxon>Tracheophyta</taxon>
        <taxon>Spermatophyta</taxon>
        <taxon>Magnoliopsida</taxon>
        <taxon>eudicotyledons</taxon>
        <taxon>Gunneridae</taxon>
        <taxon>Pentapetalae</taxon>
        <taxon>asterids</taxon>
        <taxon>lamiids</taxon>
        <taxon>Solanales</taxon>
        <taxon>Solanaceae</taxon>
        <taxon>Solanoideae</taxon>
        <taxon>Datureae</taxon>
        <taxon>Datura</taxon>
    </lineage>
</organism>
<evidence type="ECO:0000313" key="2">
    <source>
        <dbReference type="Proteomes" id="UP000823775"/>
    </source>
</evidence>